<keyword evidence="9" id="KW-1185">Reference proteome</keyword>
<dbReference type="GO" id="GO:0016818">
    <property type="term" value="F:hydrolase activity, acting on acid anhydrides, in phosphorus-containing anhydrides"/>
    <property type="evidence" value="ECO:0007669"/>
    <property type="project" value="InterPro"/>
</dbReference>
<protein>
    <submittedName>
        <fullName evidence="8">NUDIX domain-containing protein</fullName>
    </submittedName>
</protein>
<evidence type="ECO:0000256" key="3">
    <source>
        <dbReference type="ARBA" id="ARBA00022723"/>
    </source>
</evidence>
<evidence type="ECO:0000256" key="4">
    <source>
        <dbReference type="ARBA" id="ARBA00022801"/>
    </source>
</evidence>
<evidence type="ECO:0000313" key="8">
    <source>
        <dbReference type="EMBL" id="NOL45009.1"/>
    </source>
</evidence>
<evidence type="ECO:0000259" key="7">
    <source>
        <dbReference type="PROSITE" id="PS51462"/>
    </source>
</evidence>
<dbReference type="InterPro" id="IPR015797">
    <property type="entry name" value="NUDIX_hydrolase-like_dom_sf"/>
</dbReference>
<dbReference type="SUPFAM" id="SSF55811">
    <property type="entry name" value="Nudix"/>
    <property type="match status" value="1"/>
</dbReference>
<dbReference type="EMBL" id="JABJRC010000010">
    <property type="protein sequence ID" value="NOL45009.1"/>
    <property type="molecule type" value="Genomic_DNA"/>
</dbReference>
<dbReference type="PANTHER" id="PTHR12318">
    <property type="entry name" value="TESTOSTERONE-REGULATED PROTEIN RP2"/>
    <property type="match status" value="1"/>
</dbReference>
<dbReference type="CDD" id="cd18870">
    <property type="entry name" value="NUDIX_AcylCoAdiphos_Nudt19"/>
    <property type="match status" value="1"/>
</dbReference>
<reference evidence="8 9" key="1">
    <citation type="submission" date="2020-05" db="EMBL/GenBank/DDBJ databases">
        <title>Genome sequence of Kribbella sandramycini ATCC 39419.</title>
        <authorList>
            <person name="Maclea K.S."/>
            <person name="Fair J.L."/>
        </authorList>
    </citation>
    <scope>NUCLEOTIDE SEQUENCE [LARGE SCALE GENOMIC DNA]</scope>
    <source>
        <strain evidence="8 9">ATCC 39419</strain>
    </source>
</reference>
<evidence type="ECO:0000313" key="9">
    <source>
        <dbReference type="Proteomes" id="UP000534306"/>
    </source>
</evidence>
<keyword evidence="6" id="KW-0464">Manganese</keyword>
<evidence type="ECO:0000256" key="5">
    <source>
        <dbReference type="ARBA" id="ARBA00022842"/>
    </source>
</evidence>
<gene>
    <name evidence="8" type="ORF">HPO96_32655</name>
</gene>
<dbReference type="Proteomes" id="UP000534306">
    <property type="component" value="Unassembled WGS sequence"/>
</dbReference>
<keyword evidence="4" id="KW-0378">Hydrolase</keyword>
<dbReference type="InterPro" id="IPR000086">
    <property type="entry name" value="NUDIX_hydrolase_dom"/>
</dbReference>
<keyword evidence="5" id="KW-0460">Magnesium</keyword>
<comment type="caution">
    <text evidence="8">The sequence shown here is derived from an EMBL/GenBank/DDBJ whole genome shotgun (WGS) entry which is preliminary data.</text>
</comment>
<dbReference type="PROSITE" id="PS51462">
    <property type="entry name" value="NUDIX"/>
    <property type="match status" value="1"/>
</dbReference>
<dbReference type="GO" id="GO:0046872">
    <property type="term" value="F:metal ion binding"/>
    <property type="evidence" value="ECO:0007669"/>
    <property type="project" value="UniProtKB-KW"/>
</dbReference>
<dbReference type="Gene3D" id="3.90.79.10">
    <property type="entry name" value="Nucleoside Triphosphate Pyrophosphohydrolase"/>
    <property type="match status" value="1"/>
</dbReference>
<keyword evidence="3" id="KW-0479">Metal-binding</keyword>
<sequence length="276" mass="29545">MVRDLRSEPLTGRMAEAALAHVRESRTPAEPRPAATVILLRDTAAGPEVYLLRRQRSMAFAAGMTVFPGGRVDPTDATVADSWSGPAPEQFAARLGCDAATASAYVAAAVRETFEESGVLLAGPSAETVVGDTSGDDWEADRVALESRELGFADFLHRRGLVLRADLLGAWAHWITPEFEPKRYDTAFFVAALPTGQITRDVTSESDQVAWLRPADAVAAADAGEVLMLPPTYLSCADLTPYADVAGALAAASDREIPLIMPTLRIENDLAYLETT</sequence>
<dbReference type="RefSeq" id="WP_171678260.1">
    <property type="nucleotide sequence ID" value="NZ_BAAAGT010000001.1"/>
</dbReference>
<dbReference type="AlphaFoldDB" id="A0A7Y4L5Z2"/>
<accession>A0A7Y4L5Z2</accession>
<comment type="cofactor">
    <cofactor evidence="2">
        <name>Mg(2+)</name>
        <dbReference type="ChEBI" id="CHEBI:18420"/>
    </cofactor>
</comment>
<name>A0A7Y4L5Z2_9ACTN</name>
<dbReference type="InterPro" id="IPR039121">
    <property type="entry name" value="NUDT19"/>
</dbReference>
<comment type="cofactor">
    <cofactor evidence="1">
        <name>Mn(2+)</name>
        <dbReference type="ChEBI" id="CHEBI:29035"/>
    </cofactor>
</comment>
<proteinExistence type="predicted"/>
<evidence type="ECO:0000256" key="2">
    <source>
        <dbReference type="ARBA" id="ARBA00001946"/>
    </source>
</evidence>
<evidence type="ECO:0000256" key="1">
    <source>
        <dbReference type="ARBA" id="ARBA00001936"/>
    </source>
</evidence>
<dbReference type="PANTHER" id="PTHR12318:SF0">
    <property type="entry name" value="ACYL-COENZYME A DIPHOSPHATASE NUDT19"/>
    <property type="match status" value="1"/>
</dbReference>
<organism evidence="8 9">
    <name type="scientific">Kribbella sandramycini</name>
    <dbReference type="NCBI Taxonomy" id="60450"/>
    <lineage>
        <taxon>Bacteria</taxon>
        <taxon>Bacillati</taxon>
        <taxon>Actinomycetota</taxon>
        <taxon>Actinomycetes</taxon>
        <taxon>Propionibacteriales</taxon>
        <taxon>Kribbellaceae</taxon>
        <taxon>Kribbella</taxon>
    </lineage>
</organism>
<feature type="domain" description="Nudix hydrolase" evidence="7">
    <location>
        <begin position="31"/>
        <end position="234"/>
    </location>
</feature>
<evidence type="ECO:0000256" key="6">
    <source>
        <dbReference type="ARBA" id="ARBA00023211"/>
    </source>
</evidence>